<dbReference type="PANTHER" id="PTHR48106:SF13">
    <property type="entry name" value="QUINONE OXIDOREDUCTASE-RELATED"/>
    <property type="match status" value="1"/>
</dbReference>
<evidence type="ECO:0000259" key="5">
    <source>
        <dbReference type="SMART" id="SM00829"/>
    </source>
</evidence>
<evidence type="ECO:0000256" key="4">
    <source>
        <dbReference type="ARBA" id="ARBA00070796"/>
    </source>
</evidence>
<gene>
    <name evidence="6" type="ORF">JAAARDRAFT_29081</name>
</gene>
<dbReference type="InterPro" id="IPR011032">
    <property type="entry name" value="GroES-like_sf"/>
</dbReference>
<reference evidence="7" key="1">
    <citation type="journal article" date="2014" name="Proc. Natl. Acad. Sci. U.S.A.">
        <title>Extensive sampling of basidiomycete genomes demonstrates inadequacy of the white-rot/brown-rot paradigm for wood decay fungi.</title>
        <authorList>
            <person name="Riley R."/>
            <person name="Salamov A.A."/>
            <person name="Brown D.W."/>
            <person name="Nagy L.G."/>
            <person name="Floudas D."/>
            <person name="Held B.W."/>
            <person name="Levasseur A."/>
            <person name="Lombard V."/>
            <person name="Morin E."/>
            <person name="Otillar R."/>
            <person name="Lindquist E.A."/>
            <person name="Sun H."/>
            <person name="LaButti K.M."/>
            <person name="Schmutz J."/>
            <person name="Jabbour D."/>
            <person name="Luo H."/>
            <person name="Baker S.E."/>
            <person name="Pisabarro A.G."/>
            <person name="Walton J.D."/>
            <person name="Blanchette R.A."/>
            <person name="Henrissat B."/>
            <person name="Martin F."/>
            <person name="Cullen D."/>
            <person name="Hibbett D.S."/>
            <person name="Grigoriev I.V."/>
        </authorList>
    </citation>
    <scope>NUCLEOTIDE SEQUENCE [LARGE SCALE GENOMIC DNA]</scope>
    <source>
        <strain evidence="7">MUCL 33604</strain>
    </source>
</reference>
<organism evidence="6 7">
    <name type="scientific">Jaapia argillacea MUCL 33604</name>
    <dbReference type="NCBI Taxonomy" id="933084"/>
    <lineage>
        <taxon>Eukaryota</taxon>
        <taxon>Fungi</taxon>
        <taxon>Dikarya</taxon>
        <taxon>Basidiomycota</taxon>
        <taxon>Agaricomycotina</taxon>
        <taxon>Agaricomycetes</taxon>
        <taxon>Agaricomycetidae</taxon>
        <taxon>Jaapiales</taxon>
        <taxon>Jaapiaceae</taxon>
        <taxon>Jaapia</taxon>
    </lineage>
</organism>
<name>A0A067Q7Q9_9AGAM</name>
<dbReference type="Gene3D" id="3.40.50.720">
    <property type="entry name" value="NAD(P)-binding Rossmann-like Domain"/>
    <property type="match status" value="1"/>
</dbReference>
<dbReference type="InterPro" id="IPR047618">
    <property type="entry name" value="QOR-like"/>
</dbReference>
<dbReference type="InterPro" id="IPR036291">
    <property type="entry name" value="NAD(P)-bd_dom_sf"/>
</dbReference>
<dbReference type="Pfam" id="PF08240">
    <property type="entry name" value="ADH_N"/>
    <property type="match status" value="1"/>
</dbReference>
<proteinExistence type="predicted"/>
<dbReference type="CDD" id="cd05286">
    <property type="entry name" value="QOR2"/>
    <property type="match status" value="1"/>
</dbReference>
<keyword evidence="7" id="KW-1185">Reference proteome</keyword>
<dbReference type="AlphaFoldDB" id="A0A067Q7Q9"/>
<dbReference type="Proteomes" id="UP000027265">
    <property type="component" value="Unassembled WGS sequence"/>
</dbReference>
<evidence type="ECO:0000256" key="3">
    <source>
        <dbReference type="ARBA" id="ARBA00043088"/>
    </source>
</evidence>
<dbReference type="OrthoDB" id="48317at2759"/>
<dbReference type="InterPro" id="IPR013154">
    <property type="entry name" value="ADH-like_N"/>
</dbReference>
<dbReference type="EMBL" id="KL197710">
    <property type="protein sequence ID" value="KDQ63083.1"/>
    <property type="molecule type" value="Genomic_DNA"/>
</dbReference>
<evidence type="ECO:0000313" key="7">
    <source>
        <dbReference type="Proteomes" id="UP000027265"/>
    </source>
</evidence>
<dbReference type="FunCoup" id="A0A067Q7Q9">
    <property type="interactions" value="370"/>
</dbReference>
<dbReference type="InParanoid" id="A0A067Q7Q9"/>
<dbReference type="FunFam" id="3.40.50.720:FF:000053">
    <property type="entry name" value="Quinone oxidoreductase 1"/>
    <property type="match status" value="1"/>
</dbReference>
<dbReference type="HOGENOM" id="CLU_026673_3_1_1"/>
<dbReference type="InterPro" id="IPR013149">
    <property type="entry name" value="ADH-like_C"/>
</dbReference>
<evidence type="ECO:0000256" key="1">
    <source>
        <dbReference type="ARBA" id="ARBA00022857"/>
    </source>
</evidence>
<dbReference type="GO" id="GO:0035925">
    <property type="term" value="F:mRNA 3'-UTR AU-rich region binding"/>
    <property type="evidence" value="ECO:0007669"/>
    <property type="project" value="TreeGrafter"/>
</dbReference>
<evidence type="ECO:0000256" key="2">
    <source>
        <dbReference type="ARBA" id="ARBA00023002"/>
    </source>
</evidence>
<dbReference type="GO" id="GO:0070402">
    <property type="term" value="F:NADPH binding"/>
    <property type="evidence" value="ECO:0007669"/>
    <property type="project" value="TreeGrafter"/>
</dbReference>
<dbReference type="Gene3D" id="3.90.180.10">
    <property type="entry name" value="Medium-chain alcohol dehydrogenases, catalytic domain"/>
    <property type="match status" value="1"/>
</dbReference>
<dbReference type="GO" id="GO:0003960">
    <property type="term" value="F:quinone reductase (NADPH) activity"/>
    <property type="evidence" value="ECO:0007669"/>
    <property type="project" value="InterPro"/>
</dbReference>
<dbReference type="SUPFAM" id="SSF51735">
    <property type="entry name" value="NAD(P)-binding Rossmann-fold domains"/>
    <property type="match status" value="1"/>
</dbReference>
<dbReference type="GO" id="GO:0005829">
    <property type="term" value="C:cytosol"/>
    <property type="evidence" value="ECO:0007669"/>
    <property type="project" value="TreeGrafter"/>
</dbReference>
<feature type="domain" description="Enoyl reductase (ER)" evidence="5">
    <location>
        <begin position="16"/>
        <end position="337"/>
    </location>
</feature>
<dbReference type="Pfam" id="PF00107">
    <property type="entry name" value="ADH_zinc_N"/>
    <property type="match status" value="1"/>
</dbReference>
<dbReference type="InterPro" id="IPR020843">
    <property type="entry name" value="ER"/>
</dbReference>
<dbReference type="STRING" id="933084.A0A067Q7Q9"/>
<evidence type="ECO:0000313" key="6">
    <source>
        <dbReference type="EMBL" id="KDQ63083.1"/>
    </source>
</evidence>
<dbReference type="PANTHER" id="PTHR48106">
    <property type="entry name" value="QUINONE OXIDOREDUCTASE PIG3-RELATED"/>
    <property type="match status" value="1"/>
</dbReference>
<accession>A0A067Q7Q9</accession>
<dbReference type="SUPFAM" id="SSF50129">
    <property type="entry name" value="GroES-like"/>
    <property type="match status" value="1"/>
</dbReference>
<dbReference type="SMART" id="SM00829">
    <property type="entry name" value="PKS_ER"/>
    <property type="match status" value="1"/>
</dbReference>
<sequence>MTLPSTIKAITIAKTGDPEVLEVTEQPFPKIEPGHVVVKIQSGGVNFIDTYFRKGLYPITTFPAVLGMEAAGTIVQLPTDEKVVNDPDFKKRGYEVGSKVAVMVMGVHAEFVSVPWIKTYPIPAAVSSRVAAGSLLQGLTAITFLNEAYNIQQGDKILVHTVAGGLGLILAQYAKYRGATVIGTTSTKEKAELAKAHGADHVILYKDEDVVAKVLELTGGEGVEAIFDGVGKDTFEANFKMIKRKGTIVSLGNASGAVPPFPPLKLTERNVKLLRPSAINYLVTPDETLKYGTELYDLIARGIIKINIYKEYPFTGEGVAQAQTDLVGGKSTGKLLIKIADE</sequence>
<keyword evidence="2" id="KW-0560">Oxidoreductase</keyword>
<protein>
    <recommendedName>
        <fullName evidence="4">Probable quinone oxidoreductase</fullName>
    </recommendedName>
    <alternativeName>
        <fullName evidence="3">NADPH:quinone reductase</fullName>
    </alternativeName>
</protein>
<keyword evidence="1" id="KW-0521">NADP</keyword>